<organism evidence="3 4">
    <name type="scientific">Allosphingosinicella deserti</name>
    <dbReference type="NCBI Taxonomy" id="2116704"/>
    <lineage>
        <taxon>Bacteria</taxon>
        <taxon>Pseudomonadati</taxon>
        <taxon>Pseudomonadota</taxon>
        <taxon>Alphaproteobacteria</taxon>
        <taxon>Sphingomonadales</taxon>
        <taxon>Sphingomonadaceae</taxon>
        <taxon>Allosphingosinicella</taxon>
    </lineage>
</organism>
<protein>
    <submittedName>
        <fullName evidence="3">Cysteine hydrolase</fullName>
    </submittedName>
</protein>
<dbReference type="InterPro" id="IPR050272">
    <property type="entry name" value="Isochorismatase-like_hydrls"/>
</dbReference>
<dbReference type="InterPro" id="IPR036380">
    <property type="entry name" value="Isochorismatase-like_sf"/>
</dbReference>
<name>A0A2P7QKY1_9SPHN</name>
<keyword evidence="4" id="KW-1185">Reference proteome</keyword>
<dbReference type="CDD" id="cd01014">
    <property type="entry name" value="nicotinamidase_related"/>
    <property type="match status" value="1"/>
</dbReference>
<dbReference type="InterPro" id="IPR000868">
    <property type="entry name" value="Isochorismatase-like_dom"/>
</dbReference>
<evidence type="ECO:0000313" key="3">
    <source>
        <dbReference type="EMBL" id="PSJ38600.1"/>
    </source>
</evidence>
<dbReference type="EMBL" id="PXYI01000006">
    <property type="protein sequence ID" value="PSJ38600.1"/>
    <property type="molecule type" value="Genomic_DNA"/>
</dbReference>
<dbReference type="GO" id="GO:0016787">
    <property type="term" value="F:hydrolase activity"/>
    <property type="evidence" value="ECO:0007669"/>
    <property type="project" value="UniProtKB-KW"/>
</dbReference>
<keyword evidence="1 3" id="KW-0378">Hydrolase</keyword>
<reference evidence="3 4" key="1">
    <citation type="submission" date="2018-03" db="EMBL/GenBank/DDBJ databases">
        <title>The draft genome of Sphingosinicella sp. GL-C-18.</title>
        <authorList>
            <person name="Liu L."/>
            <person name="Li L."/>
            <person name="Liang L."/>
            <person name="Zhang X."/>
            <person name="Wang T."/>
        </authorList>
    </citation>
    <scope>NUCLEOTIDE SEQUENCE [LARGE SCALE GENOMIC DNA]</scope>
    <source>
        <strain evidence="3 4">GL-C-18</strain>
    </source>
</reference>
<dbReference type="OrthoDB" id="9807387at2"/>
<dbReference type="PANTHER" id="PTHR43540">
    <property type="entry name" value="PEROXYUREIDOACRYLATE/UREIDOACRYLATE AMIDOHYDROLASE-RELATED"/>
    <property type="match status" value="1"/>
</dbReference>
<dbReference type="PANTHER" id="PTHR43540:SF1">
    <property type="entry name" value="ISOCHORISMATASE HYDROLASE"/>
    <property type="match status" value="1"/>
</dbReference>
<gene>
    <name evidence="3" type="ORF">C7I55_18440</name>
</gene>
<proteinExistence type="predicted"/>
<dbReference type="Pfam" id="PF00857">
    <property type="entry name" value="Isochorismatase"/>
    <property type="match status" value="1"/>
</dbReference>
<dbReference type="Gene3D" id="3.40.50.850">
    <property type="entry name" value="Isochorismatase-like"/>
    <property type="match status" value="1"/>
</dbReference>
<evidence type="ECO:0000256" key="1">
    <source>
        <dbReference type="ARBA" id="ARBA00022801"/>
    </source>
</evidence>
<dbReference type="AlphaFoldDB" id="A0A2P7QKY1"/>
<evidence type="ECO:0000259" key="2">
    <source>
        <dbReference type="Pfam" id="PF00857"/>
    </source>
</evidence>
<comment type="caution">
    <text evidence="3">The sequence shown here is derived from an EMBL/GenBank/DDBJ whole genome shotgun (WGS) entry which is preliminary data.</text>
</comment>
<accession>A0A2P7QKY1</accession>
<dbReference type="SUPFAM" id="SSF52499">
    <property type="entry name" value="Isochorismatase-like hydrolases"/>
    <property type="match status" value="1"/>
</dbReference>
<dbReference type="Proteomes" id="UP000241167">
    <property type="component" value="Unassembled WGS sequence"/>
</dbReference>
<sequence>MPTPETALTIIDMQQCMADPATPPRNNPDAEANIARLLATWRAALRPIVHVRHISRDPASGFRPGQPGVLFQDAFLPAAGEHVVDKHVTDAFAGSGLERFLRVRSIGSLVVVGVATNYSVEATVRAAACLGFSVTLVSDACFTFDRPDLDGRPRRADDIHRVSLANLAGEYATVCTAEEVLAG</sequence>
<evidence type="ECO:0000313" key="4">
    <source>
        <dbReference type="Proteomes" id="UP000241167"/>
    </source>
</evidence>
<feature type="domain" description="Isochorismatase-like" evidence="2">
    <location>
        <begin position="6"/>
        <end position="179"/>
    </location>
</feature>